<comment type="similarity">
    <text evidence="2 9 12">Belongs to the SecY/SEC61-alpha family.</text>
</comment>
<evidence type="ECO:0000256" key="3">
    <source>
        <dbReference type="ARBA" id="ARBA00022448"/>
    </source>
</evidence>
<dbReference type="PROSITE" id="PS00755">
    <property type="entry name" value="SECY_1"/>
    <property type="match status" value="1"/>
</dbReference>
<evidence type="ECO:0000256" key="12">
    <source>
        <dbReference type="RuleBase" id="RU004349"/>
    </source>
</evidence>
<dbReference type="EMBL" id="JBHTMP010000040">
    <property type="protein sequence ID" value="MFD1324007.1"/>
    <property type="molecule type" value="Genomic_DNA"/>
</dbReference>
<feature type="transmembrane region" description="Helical" evidence="9">
    <location>
        <begin position="118"/>
        <end position="140"/>
    </location>
</feature>
<keyword evidence="6 9" id="KW-1133">Transmembrane helix</keyword>
<feature type="transmembrane region" description="Helical" evidence="9">
    <location>
        <begin position="406"/>
        <end position="426"/>
    </location>
</feature>
<dbReference type="Proteomes" id="UP001597260">
    <property type="component" value="Unassembled WGS sequence"/>
</dbReference>
<keyword evidence="5 9" id="KW-0653">Protein transport</keyword>
<feature type="transmembrane region" description="Helical" evidence="9">
    <location>
        <begin position="160"/>
        <end position="184"/>
    </location>
</feature>
<evidence type="ECO:0000313" key="14">
    <source>
        <dbReference type="Proteomes" id="UP001597260"/>
    </source>
</evidence>
<comment type="subunit">
    <text evidence="9">Component of the Sec protein translocase complex. Heterotrimer consisting of SecY, SecE and SecG subunits. The heterotrimers can form oligomers, although 1 heterotrimer is thought to be able to translocate proteins. Interacts with the ribosome. Interacts with SecDF, and other proteins may be involved. Interacts with SecA.</text>
</comment>
<dbReference type="HAMAP" id="MF_01465">
    <property type="entry name" value="SecY"/>
    <property type="match status" value="1"/>
</dbReference>
<name>A0ABW3YHK7_9ACTN</name>
<dbReference type="Gene3D" id="1.10.3370.10">
    <property type="entry name" value="SecY subunit domain"/>
    <property type="match status" value="1"/>
</dbReference>
<protein>
    <recommendedName>
        <fullName evidence="9 10">Protein translocase subunit SecY</fullName>
    </recommendedName>
</protein>
<keyword evidence="9" id="KW-1003">Cell membrane</keyword>
<keyword evidence="7 9" id="KW-0811">Translocation</keyword>
<organism evidence="13 14">
    <name type="scientific">Micromonospora sonneratiae</name>
    <dbReference type="NCBI Taxonomy" id="1184706"/>
    <lineage>
        <taxon>Bacteria</taxon>
        <taxon>Bacillati</taxon>
        <taxon>Actinomycetota</taxon>
        <taxon>Actinomycetes</taxon>
        <taxon>Micromonosporales</taxon>
        <taxon>Micromonosporaceae</taxon>
        <taxon>Micromonospora</taxon>
    </lineage>
</organism>
<evidence type="ECO:0000256" key="4">
    <source>
        <dbReference type="ARBA" id="ARBA00022692"/>
    </source>
</evidence>
<comment type="caution">
    <text evidence="9">Lacks conserved residue(s) required for the propagation of feature annotation.</text>
</comment>
<dbReference type="InterPro" id="IPR030659">
    <property type="entry name" value="SecY_CS"/>
</dbReference>
<evidence type="ECO:0000256" key="8">
    <source>
        <dbReference type="ARBA" id="ARBA00023136"/>
    </source>
</evidence>
<feature type="transmembrane region" description="Helical" evidence="9">
    <location>
        <begin position="191"/>
        <end position="209"/>
    </location>
</feature>
<comment type="subcellular location">
    <subcellularLocation>
        <location evidence="9">Cell membrane</location>
        <topology evidence="9">Multi-pass membrane protein</topology>
    </subcellularLocation>
    <subcellularLocation>
        <location evidence="1 11">Membrane</location>
        <topology evidence="1 11">Multi-pass membrane protein</topology>
    </subcellularLocation>
</comment>
<feature type="transmembrane region" description="Helical" evidence="9">
    <location>
        <begin position="221"/>
        <end position="241"/>
    </location>
</feature>
<keyword evidence="8 9" id="KW-0472">Membrane</keyword>
<evidence type="ECO:0000313" key="13">
    <source>
        <dbReference type="EMBL" id="MFD1324007.1"/>
    </source>
</evidence>
<evidence type="ECO:0000256" key="6">
    <source>
        <dbReference type="ARBA" id="ARBA00022989"/>
    </source>
</evidence>
<keyword evidence="4 9" id="KW-0812">Transmembrane</keyword>
<accession>A0ABW3YHK7</accession>
<dbReference type="InterPro" id="IPR002208">
    <property type="entry name" value="SecY/SEC61-alpha"/>
</dbReference>
<evidence type="ECO:0000256" key="7">
    <source>
        <dbReference type="ARBA" id="ARBA00023010"/>
    </source>
</evidence>
<feature type="transmembrane region" description="Helical" evidence="9">
    <location>
        <begin position="321"/>
        <end position="342"/>
    </location>
</feature>
<feature type="transmembrane region" description="Helical" evidence="9">
    <location>
        <begin position="383"/>
        <end position="400"/>
    </location>
</feature>
<dbReference type="PIRSF" id="PIRSF004557">
    <property type="entry name" value="SecY"/>
    <property type="match status" value="1"/>
</dbReference>
<evidence type="ECO:0000256" key="2">
    <source>
        <dbReference type="ARBA" id="ARBA00005751"/>
    </source>
</evidence>
<keyword evidence="3 9" id="KW-0813">Transport</keyword>
<dbReference type="SUPFAM" id="SSF103491">
    <property type="entry name" value="Preprotein translocase SecY subunit"/>
    <property type="match status" value="1"/>
</dbReference>
<dbReference type="InterPro" id="IPR026593">
    <property type="entry name" value="SecY"/>
</dbReference>
<evidence type="ECO:0000256" key="1">
    <source>
        <dbReference type="ARBA" id="ARBA00004141"/>
    </source>
</evidence>
<evidence type="ECO:0000256" key="5">
    <source>
        <dbReference type="ARBA" id="ARBA00022927"/>
    </source>
</evidence>
<evidence type="ECO:0000256" key="11">
    <source>
        <dbReference type="RuleBase" id="RU003484"/>
    </source>
</evidence>
<dbReference type="PANTHER" id="PTHR10906">
    <property type="entry name" value="SECY/SEC61-ALPHA FAMILY MEMBER"/>
    <property type="match status" value="1"/>
</dbReference>
<dbReference type="RefSeq" id="WP_377573978.1">
    <property type="nucleotide sequence ID" value="NZ_JBHTMP010000040.1"/>
</dbReference>
<dbReference type="PRINTS" id="PR00303">
    <property type="entry name" value="SECYTRNLCASE"/>
</dbReference>
<gene>
    <name evidence="9 13" type="primary">secY</name>
    <name evidence="13" type="ORF">ACFQ4H_23255</name>
</gene>
<evidence type="ECO:0000256" key="9">
    <source>
        <dbReference type="HAMAP-Rule" id="MF_01465"/>
    </source>
</evidence>
<comment type="function">
    <text evidence="9 10">The central subunit of the protein translocation channel SecYEG. Consists of two halves formed by TMs 1-5 and 6-10. These two domains form a lateral gate at the front which open onto the bilayer between TMs 2 and 7, and are clamped together by SecE at the back. The channel is closed by both a pore ring composed of hydrophobic SecY resides and a short helix (helix 2A) on the extracellular side of the membrane which forms a plug. The plug probably moves laterally to allow the channel to open. The ring and the pore may move independently.</text>
</comment>
<dbReference type="InterPro" id="IPR023201">
    <property type="entry name" value="SecY_dom_sf"/>
</dbReference>
<feature type="transmembrane region" description="Helical" evidence="9">
    <location>
        <begin position="70"/>
        <end position="97"/>
    </location>
</feature>
<sequence>MLSAFLSAFRTPDLRKKLLFTVAIVAVYRLGATLPSPGVSYANVQKCINAMETGEGSGVFTLLNLFSGGALLQLSVFALGIMPYITASIILQLLTVVIPRLEQLRKEGQAGQAKITQYTRYLTLGLGVLQASAFVALARSGQLFNNQCDQWPIVPEGTGLPLWITLVTLVITMTAGTGVVMWLGELITDRGVGNGMSVLIFTSIAARLPSEGWTIKKTNGWGMFALVLALVLVVITAVVFIEQAQRRIPVQYAKRMIGRRMYGGTSTYIPLKVNQAGVIPVIFASSLLYLPQLGLQFFDPNNLNDWQLWIQNNLANPRSPIYISVYFLLIIFFTYFYVSITFNPTEVADNMKKYGGFVPGIRPGKPTAEYLDFILSRITLPGALYLGLISILPNFFFIWLNSEQYVNFPFGGTAVLIMVGVGLETVKQIESQLMQRNYEGFLR</sequence>
<feature type="transmembrane region" description="Helical" evidence="9">
    <location>
        <begin position="262"/>
        <end position="290"/>
    </location>
</feature>
<keyword evidence="14" id="KW-1185">Reference proteome</keyword>
<reference evidence="14" key="1">
    <citation type="journal article" date="2019" name="Int. J. Syst. Evol. Microbiol.">
        <title>The Global Catalogue of Microorganisms (GCM) 10K type strain sequencing project: providing services to taxonomists for standard genome sequencing and annotation.</title>
        <authorList>
            <consortium name="The Broad Institute Genomics Platform"/>
            <consortium name="The Broad Institute Genome Sequencing Center for Infectious Disease"/>
            <person name="Wu L."/>
            <person name="Ma J."/>
        </authorList>
    </citation>
    <scope>NUCLEOTIDE SEQUENCE [LARGE SCALE GENOMIC DNA]</scope>
    <source>
        <strain evidence="14">JCM 31037</strain>
    </source>
</reference>
<dbReference type="NCBIfam" id="TIGR00967">
    <property type="entry name" value="3a0501s007"/>
    <property type="match status" value="1"/>
</dbReference>
<proteinExistence type="inferred from homology"/>
<dbReference type="Pfam" id="PF00344">
    <property type="entry name" value="SecY"/>
    <property type="match status" value="1"/>
</dbReference>
<dbReference type="PROSITE" id="PS00756">
    <property type="entry name" value="SECY_2"/>
    <property type="match status" value="1"/>
</dbReference>
<evidence type="ECO:0000256" key="10">
    <source>
        <dbReference type="RuleBase" id="RU000537"/>
    </source>
</evidence>
<comment type="caution">
    <text evidence="13">The sequence shown here is derived from an EMBL/GenBank/DDBJ whole genome shotgun (WGS) entry which is preliminary data.</text>
</comment>